<reference evidence="2 3" key="1">
    <citation type="submission" date="2020-08" db="EMBL/GenBank/DDBJ databases">
        <title>Genomic Encyclopedia of Type Strains, Phase IV (KMG-IV): sequencing the most valuable type-strain genomes for metagenomic binning, comparative biology and taxonomic classification.</title>
        <authorList>
            <person name="Goeker M."/>
        </authorList>
    </citation>
    <scope>NUCLEOTIDE SEQUENCE [LARGE SCALE GENOMIC DNA]</scope>
    <source>
        <strain evidence="2 3">DSM 25481</strain>
    </source>
</reference>
<evidence type="ECO:0000256" key="1">
    <source>
        <dbReference type="SAM" id="MobiDB-lite"/>
    </source>
</evidence>
<dbReference type="Pfam" id="PF13770">
    <property type="entry name" value="DUF4169"/>
    <property type="match status" value="1"/>
</dbReference>
<keyword evidence="3" id="KW-1185">Reference proteome</keyword>
<comment type="caution">
    <text evidence="2">The sequence shown here is derived from an EMBL/GenBank/DDBJ whole genome shotgun (WGS) entry which is preliminary data.</text>
</comment>
<dbReference type="RefSeq" id="WP_183393828.1">
    <property type="nucleotide sequence ID" value="NZ_JACIDR010000001.1"/>
</dbReference>
<evidence type="ECO:0008006" key="4">
    <source>
        <dbReference type="Google" id="ProtNLM"/>
    </source>
</evidence>
<accession>A0A7W6GDP2</accession>
<evidence type="ECO:0000313" key="3">
    <source>
        <dbReference type="Proteomes" id="UP000528964"/>
    </source>
</evidence>
<gene>
    <name evidence="2" type="ORF">GGR24_000634</name>
</gene>
<evidence type="ECO:0000313" key="2">
    <source>
        <dbReference type="EMBL" id="MBB3972001.1"/>
    </source>
</evidence>
<protein>
    <recommendedName>
        <fullName evidence="4">DUF4169 family protein</fullName>
    </recommendedName>
</protein>
<dbReference type="InterPro" id="IPR025227">
    <property type="entry name" value="DUF4169"/>
</dbReference>
<name>A0A7W6GDP2_9HYPH</name>
<dbReference type="AlphaFoldDB" id="A0A7W6GDP2"/>
<organism evidence="2 3">
    <name type="scientific">Hansschlegelia beijingensis</name>
    <dbReference type="NCBI Taxonomy" id="1133344"/>
    <lineage>
        <taxon>Bacteria</taxon>
        <taxon>Pseudomonadati</taxon>
        <taxon>Pseudomonadota</taxon>
        <taxon>Alphaproteobacteria</taxon>
        <taxon>Hyphomicrobiales</taxon>
        <taxon>Methylopilaceae</taxon>
        <taxon>Hansschlegelia</taxon>
    </lineage>
</organism>
<feature type="compositionally biased region" description="Basic and acidic residues" evidence="1">
    <location>
        <begin position="17"/>
        <end position="64"/>
    </location>
</feature>
<dbReference type="Proteomes" id="UP000528964">
    <property type="component" value="Unassembled WGS sequence"/>
</dbReference>
<dbReference type="EMBL" id="JACIDR010000001">
    <property type="protein sequence ID" value="MBB3972001.1"/>
    <property type="molecule type" value="Genomic_DNA"/>
</dbReference>
<proteinExistence type="predicted"/>
<feature type="region of interest" description="Disordered" evidence="1">
    <location>
        <begin position="1"/>
        <end position="64"/>
    </location>
</feature>
<sequence length="64" mass="7339">MAEIINLRRARKSRARAASEKLAAENRTRFGTSKQDKDLETARRTLADRRLEDHRRENGGDADS</sequence>